<dbReference type="InterPro" id="IPR042178">
    <property type="entry name" value="Serpin_sf_1"/>
</dbReference>
<dbReference type="KEGG" id="emt:CPZ25_012640"/>
<evidence type="ECO:0000256" key="1">
    <source>
        <dbReference type="RuleBase" id="RU000411"/>
    </source>
</evidence>
<reference evidence="5 6" key="1">
    <citation type="submission" date="2018-05" db="EMBL/GenBank/DDBJ databases">
        <title>Genome comparison of Eubacterium sp.</title>
        <authorList>
            <person name="Feng Y."/>
            <person name="Sanchez-Andrea I."/>
            <person name="Stams A.J.M."/>
            <person name="De Vos W.M."/>
        </authorList>
    </citation>
    <scope>NUCLEOTIDE SEQUENCE [LARGE SCALE GENOMIC DNA]</scope>
    <source>
        <strain evidence="5 6">YI</strain>
    </source>
</reference>
<feature type="domain" description="Serpin" evidence="4">
    <location>
        <begin position="65"/>
        <end position="425"/>
    </location>
</feature>
<comment type="similarity">
    <text evidence="1">Belongs to the serpin family.</text>
</comment>
<dbReference type="PANTHER" id="PTHR11461:SF211">
    <property type="entry name" value="GH10112P-RELATED"/>
    <property type="match status" value="1"/>
</dbReference>
<name>A0A4P9CBL5_EUBML</name>
<dbReference type="EMBL" id="CP029487">
    <property type="protein sequence ID" value="QCT72132.1"/>
    <property type="molecule type" value="Genomic_DNA"/>
</dbReference>
<feature type="chain" id="PRO_5020570963" evidence="3">
    <location>
        <begin position="24"/>
        <end position="426"/>
    </location>
</feature>
<dbReference type="InterPro" id="IPR023796">
    <property type="entry name" value="Serpin_dom"/>
</dbReference>
<protein>
    <submittedName>
        <fullName evidence="5">Serpin family protein</fullName>
    </submittedName>
</protein>
<dbReference type="Proteomes" id="UP000218387">
    <property type="component" value="Chromosome"/>
</dbReference>
<evidence type="ECO:0000256" key="3">
    <source>
        <dbReference type="SAM" id="SignalP"/>
    </source>
</evidence>
<sequence length="426" mass="47035">MKKGVVFVLIAVIMLGIFTACMAKDNGKADAGKSTPSVTPTPARTPEPMPGMLIGSGDGYSNFAAELYAKSAEAEKDNFLISPASAYFALSMAANGSDAETQKAFEIVLGMPVDQMNAACEQLIPKLRMRSEDGGRLDIANAVWLNETLEVGDNFINTAKEIYEAEIFEAALSESADDVNSWVSEKTNGMIPQMLDEEPGSDIAMLLLNALYFNGVWDTPFDESLTEDRIFYREDGTTVELPFMNKHEDRTQYIKTENAEGVRLFYNDYRQSFVALRPTDGKSIHEFAAAFEKDTLKNALSAAEMRDVDLSMPKFEQEDEIDMSDLLRDMELGIIFDQNQADFSKMGTMNGYPLFVSKVIQKSAVRVDERGTEAAAATEVEMEMAALPMENQKGPVKLVLDSPYAYFIMDSESGIPLFMGVMDDPS</sequence>
<keyword evidence="6" id="KW-1185">Reference proteome</keyword>
<accession>A0A4P9CBL5</accession>
<dbReference type="InterPro" id="IPR036186">
    <property type="entry name" value="Serpin_sf"/>
</dbReference>
<proteinExistence type="inferred from homology"/>
<feature type="signal peptide" evidence="3">
    <location>
        <begin position="1"/>
        <end position="23"/>
    </location>
</feature>
<dbReference type="InterPro" id="IPR000215">
    <property type="entry name" value="Serpin_fam"/>
</dbReference>
<dbReference type="SUPFAM" id="SSF56574">
    <property type="entry name" value="Serpins"/>
    <property type="match status" value="1"/>
</dbReference>
<keyword evidence="3" id="KW-0732">Signal</keyword>
<dbReference type="SMART" id="SM00093">
    <property type="entry name" value="SERPIN"/>
    <property type="match status" value="1"/>
</dbReference>
<dbReference type="RefSeq" id="WP_096918743.1">
    <property type="nucleotide sequence ID" value="NZ_CP029487.1"/>
</dbReference>
<dbReference type="Gene3D" id="2.30.39.10">
    <property type="entry name" value="Alpha-1-antitrypsin, domain 1"/>
    <property type="match status" value="1"/>
</dbReference>
<dbReference type="GO" id="GO:0005615">
    <property type="term" value="C:extracellular space"/>
    <property type="evidence" value="ECO:0007669"/>
    <property type="project" value="InterPro"/>
</dbReference>
<dbReference type="InterPro" id="IPR042185">
    <property type="entry name" value="Serpin_sf_2"/>
</dbReference>
<evidence type="ECO:0000256" key="2">
    <source>
        <dbReference type="SAM" id="MobiDB-lite"/>
    </source>
</evidence>
<dbReference type="CDD" id="cd19589">
    <property type="entry name" value="serpin_tengpin-like"/>
    <property type="match status" value="1"/>
</dbReference>
<dbReference type="Gene3D" id="3.30.497.10">
    <property type="entry name" value="Antithrombin, subunit I, domain 2"/>
    <property type="match status" value="1"/>
</dbReference>
<evidence type="ECO:0000313" key="5">
    <source>
        <dbReference type="EMBL" id="QCT72132.1"/>
    </source>
</evidence>
<feature type="region of interest" description="Disordered" evidence="2">
    <location>
        <begin position="27"/>
        <end position="48"/>
    </location>
</feature>
<dbReference type="Pfam" id="PF00079">
    <property type="entry name" value="Serpin"/>
    <property type="match status" value="1"/>
</dbReference>
<dbReference type="GO" id="GO:0004867">
    <property type="term" value="F:serine-type endopeptidase inhibitor activity"/>
    <property type="evidence" value="ECO:0007669"/>
    <property type="project" value="InterPro"/>
</dbReference>
<dbReference type="AlphaFoldDB" id="A0A4P9CBL5"/>
<gene>
    <name evidence="5" type="ORF">CPZ25_012640</name>
</gene>
<evidence type="ECO:0000313" key="6">
    <source>
        <dbReference type="Proteomes" id="UP000218387"/>
    </source>
</evidence>
<evidence type="ECO:0000259" key="4">
    <source>
        <dbReference type="SMART" id="SM00093"/>
    </source>
</evidence>
<dbReference type="PROSITE" id="PS51257">
    <property type="entry name" value="PROKAR_LIPOPROTEIN"/>
    <property type="match status" value="1"/>
</dbReference>
<dbReference type="PANTHER" id="PTHR11461">
    <property type="entry name" value="SERINE PROTEASE INHIBITOR, SERPIN"/>
    <property type="match status" value="1"/>
</dbReference>
<organism evidence="5 6">
    <name type="scientific">Eubacterium maltosivorans</name>
    <dbReference type="NCBI Taxonomy" id="2041044"/>
    <lineage>
        <taxon>Bacteria</taxon>
        <taxon>Bacillati</taxon>
        <taxon>Bacillota</taxon>
        <taxon>Clostridia</taxon>
        <taxon>Eubacteriales</taxon>
        <taxon>Eubacteriaceae</taxon>
        <taxon>Eubacterium</taxon>
    </lineage>
</organism>